<evidence type="ECO:0000313" key="1">
    <source>
        <dbReference type="EMBL" id="GHO49523.1"/>
    </source>
</evidence>
<comment type="caution">
    <text evidence="1">The sequence shown here is derived from an EMBL/GenBank/DDBJ whole genome shotgun (WGS) entry which is preliminary data.</text>
</comment>
<organism evidence="1 2">
    <name type="scientific">Ktedonospora formicarum</name>
    <dbReference type="NCBI Taxonomy" id="2778364"/>
    <lineage>
        <taxon>Bacteria</taxon>
        <taxon>Bacillati</taxon>
        <taxon>Chloroflexota</taxon>
        <taxon>Ktedonobacteria</taxon>
        <taxon>Ktedonobacterales</taxon>
        <taxon>Ktedonobacteraceae</taxon>
        <taxon>Ktedonospora</taxon>
    </lineage>
</organism>
<sequence>MGNLEVGIGCAHSLKICSRRYDSEDKFKPWSTMHTLSERATVAVLLKRFE</sequence>
<reference evidence="1" key="1">
    <citation type="submission" date="2020-10" db="EMBL/GenBank/DDBJ databases">
        <title>Taxonomic study of unclassified bacteria belonging to the class Ktedonobacteria.</title>
        <authorList>
            <person name="Yabe S."/>
            <person name="Wang C.M."/>
            <person name="Zheng Y."/>
            <person name="Sakai Y."/>
            <person name="Cavaletti L."/>
            <person name="Monciardini P."/>
            <person name="Donadio S."/>
        </authorList>
    </citation>
    <scope>NUCLEOTIDE SEQUENCE</scope>
    <source>
        <strain evidence="1">SOSP1-1</strain>
    </source>
</reference>
<name>A0A8J3I971_9CHLR</name>
<proteinExistence type="predicted"/>
<gene>
    <name evidence="1" type="ORF">KSX_76860</name>
</gene>
<accession>A0A8J3I971</accession>
<keyword evidence="2" id="KW-1185">Reference proteome</keyword>
<dbReference type="AlphaFoldDB" id="A0A8J3I971"/>
<dbReference type="Proteomes" id="UP000612362">
    <property type="component" value="Unassembled WGS sequence"/>
</dbReference>
<evidence type="ECO:0000313" key="2">
    <source>
        <dbReference type="Proteomes" id="UP000612362"/>
    </source>
</evidence>
<dbReference type="EMBL" id="BNJF01000005">
    <property type="protein sequence ID" value="GHO49523.1"/>
    <property type="molecule type" value="Genomic_DNA"/>
</dbReference>
<protein>
    <submittedName>
        <fullName evidence="1">Uncharacterized protein</fullName>
    </submittedName>
</protein>